<evidence type="ECO:0000313" key="3">
    <source>
        <dbReference type="Proteomes" id="UP000218824"/>
    </source>
</evidence>
<keyword evidence="1" id="KW-0812">Transmembrane</keyword>
<dbReference type="GeneID" id="83064889"/>
<organism evidence="2 3">
    <name type="scientific">Lysobacter enzymogenes</name>
    <dbReference type="NCBI Taxonomy" id="69"/>
    <lineage>
        <taxon>Bacteria</taxon>
        <taxon>Pseudomonadati</taxon>
        <taxon>Pseudomonadota</taxon>
        <taxon>Gammaproteobacteria</taxon>
        <taxon>Lysobacterales</taxon>
        <taxon>Lysobacteraceae</taxon>
        <taxon>Lysobacter</taxon>
    </lineage>
</organism>
<evidence type="ECO:0008006" key="4">
    <source>
        <dbReference type="Google" id="ProtNLM"/>
    </source>
</evidence>
<dbReference type="KEGG" id="lem:LEN_3061"/>
<dbReference type="EMBL" id="AP014940">
    <property type="protein sequence ID" value="BAV98548.1"/>
    <property type="molecule type" value="Genomic_DNA"/>
</dbReference>
<dbReference type="RefSeq" id="WP_145960093.1">
    <property type="nucleotide sequence ID" value="NZ_AP014940.1"/>
</dbReference>
<keyword evidence="1" id="KW-1133">Transmembrane helix</keyword>
<proteinExistence type="predicted"/>
<dbReference type="Proteomes" id="UP000218824">
    <property type="component" value="Chromosome"/>
</dbReference>
<accession>A0AAU9ALT2</accession>
<feature type="transmembrane region" description="Helical" evidence="1">
    <location>
        <begin position="12"/>
        <end position="31"/>
    </location>
</feature>
<sequence>MDGSINSGWKSLARGTVLAAVVTSVLLVSNAPLQRGALSISDFGMALFAFYFALPAVALIGLPLFLILRALGWARWWSTALAGALGGALVTIVLQLPDTPNLRHFPWMCGVGAAAALAFWWAVRRKQP</sequence>
<feature type="transmembrane region" description="Helical" evidence="1">
    <location>
        <begin position="74"/>
        <end position="93"/>
    </location>
</feature>
<name>A0AAU9ALT2_LYSEN</name>
<feature type="transmembrane region" description="Helical" evidence="1">
    <location>
        <begin position="105"/>
        <end position="123"/>
    </location>
</feature>
<dbReference type="AlphaFoldDB" id="A0AAU9ALT2"/>
<gene>
    <name evidence="2" type="ORF">LEN_3061</name>
</gene>
<protein>
    <recommendedName>
        <fullName evidence="4">Transmembrane protein</fullName>
    </recommendedName>
</protein>
<feature type="transmembrane region" description="Helical" evidence="1">
    <location>
        <begin position="43"/>
        <end position="67"/>
    </location>
</feature>
<evidence type="ECO:0000313" key="2">
    <source>
        <dbReference type="EMBL" id="BAV98548.1"/>
    </source>
</evidence>
<keyword evidence="1" id="KW-0472">Membrane</keyword>
<evidence type="ECO:0000256" key="1">
    <source>
        <dbReference type="SAM" id="Phobius"/>
    </source>
</evidence>
<reference evidence="2 3" key="1">
    <citation type="journal article" date="2017" name="DNA Res.">
        <title>Complete genome sequence and expression profile of the commercial lytic enzyme producer Lysobacter enzymogenes M497-1.</title>
        <authorList>
            <person name="Takami H."/>
            <person name="Toyoda A."/>
            <person name="Uchiyama I."/>
            <person name="Itoh T."/>
            <person name="Takaki Y."/>
            <person name="Arai W."/>
            <person name="Nishi S."/>
            <person name="Kawai M."/>
            <person name="Shinya K."/>
            <person name="Ikeda H."/>
        </authorList>
    </citation>
    <scope>NUCLEOTIDE SEQUENCE [LARGE SCALE GENOMIC DNA]</scope>
    <source>
        <strain evidence="2 3">M497-1</strain>
    </source>
</reference>